<dbReference type="InterPro" id="IPR050639">
    <property type="entry name" value="SSR_resolvase"/>
</dbReference>
<keyword evidence="5" id="KW-0233">DNA recombination</keyword>
<dbReference type="InterPro" id="IPR036162">
    <property type="entry name" value="Resolvase-like_N_sf"/>
</dbReference>
<keyword evidence="2" id="KW-0229">DNA integration</keyword>
<dbReference type="PANTHER" id="PTHR30461:SF2">
    <property type="entry name" value="SERINE RECOMBINASE PINE-RELATED"/>
    <property type="match status" value="1"/>
</dbReference>
<name>A0A8D6YEC0_9XANT</name>
<keyword evidence="10" id="KW-1185">Reference proteome</keyword>
<accession>A0A8D6YEC0</accession>
<dbReference type="PROSITE" id="PS00398">
    <property type="entry name" value="RECOMBINASES_2"/>
    <property type="match status" value="1"/>
</dbReference>
<dbReference type="EMBL" id="HG992341">
    <property type="protein sequence ID" value="CAE6737797.1"/>
    <property type="molecule type" value="Genomic_DNA"/>
</dbReference>
<evidence type="ECO:0000256" key="4">
    <source>
        <dbReference type="ARBA" id="ARBA00023125"/>
    </source>
</evidence>
<dbReference type="GO" id="GO:0003677">
    <property type="term" value="F:DNA binding"/>
    <property type="evidence" value="ECO:0007669"/>
    <property type="project" value="UniProtKB-KW"/>
</dbReference>
<dbReference type="Pfam" id="PF00239">
    <property type="entry name" value="Resolvase"/>
    <property type="match status" value="1"/>
</dbReference>
<proteinExistence type="inferred from homology"/>
<evidence type="ECO:0000256" key="2">
    <source>
        <dbReference type="ARBA" id="ARBA00022908"/>
    </source>
</evidence>
<keyword evidence="3" id="KW-0230">DNA invertase</keyword>
<dbReference type="Proteomes" id="UP000835243">
    <property type="component" value="Chromosome"/>
</dbReference>
<evidence type="ECO:0000256" key="3">
    <source>
        <dbReference type="ARBA" id="ARBA00023100"/>
    </source>
</evidence>
<gene>
    <name evidence="8" type="primary">hin</name>
    <name evidence="9" type="synonym">hin_1</name>
    <name evidence="8" type="ORF">CFBP1159_13550</name>
    <name evidence="9" type="ORF">XAC301_32660</name>
</gene>
<protein>
    <submittedName>
        <fullName evidence="8">DNA-invertase hin</fullName>
    </submittedName>
</protein>
<dbReference type="PANTHER" id="PTHR30461">
    <property type="entry name" value="DNA-INVERTASE FROM LAMBDOID PROPHAGE"/>
    <property type="match status" value="1"/>
</dbReference>
<dbReference type="Proteomes" id="UP000835287">
    <property type="component" value="Chromosome"/>
</dbReference>
<feature type="active site" description="O-(5'-phospho-DNA)-serine intermediate" evidence="6">
    <location>
        <position position="9"/>
    </location>
</feature>
<dbReference type="GO" id="GO:0000150">
    <property type="term" value="F:DNA strand exchange activity"/>
    <property type="evidence" value="ECO:0007669"/>
    <property type="project" value="UniProtKB-KW"/>
</dbReference>
<dbReference type="PROSITE" id="PS51736">
    <property type="entry name" value="RECOMBINASES_3"/>
    <property type="match status" value="1"/>
</dbReference>
<evidence type="ECO:0000313" key="10">
    <source>
        <dbReference type="Proteomes" id="UP000835287"/>
    </source>
</evidence>
<keyword evidence="4" id="KW-0238">DNA-binding</keyword>
<reference evidence="8 10" key="1">
    <citation type="submission" date="2021-02" db="EMBL/GenBank/DDBJ databases">
        <authorList>
            <person name="Pothier F. J."/>
        </authorList>
    </citation>
    <scope>NUCLEOTIDE SEQUENCE</scope>
    <source>
        <strain evidence="9 10">301</strain>
        <strain evidence="8">CFBP 1159</strain>
    </source>
</reference>
<dbReference type="EMBL" id="HG992338">
    <property type="protein sequence ID" value="CAE6816701.1"/>
    <property type="molecule type" value="Genomic_DNA"/>
</dbReference>
<evidence type="ECO:0000256" key="5">
    <source>
        <dbReference type="ARBA" id="ARBA00023172"/>
    </source>
</evidence>
<dbReference type="Gene3D" id="3.40.50.1390">
    <property type="entry name" value="Resolvase, N-terminal catalytic domain"/>
    <property type="match status" value="1"/>
</dbReference>
<evidence type="ECO:0000313" key="9">
    <source>
        <dbReference type="EMBL" id="CAE6816701.1"/>
    </source>
</evidence>
<dbReference type="SUPFAM" id="SSF53041">
    <property type="entry name" value="Resolvase-like"/>
    <property type="match status" value="1"/>
</dbReference>
<evidence type="ECO:0000256" key="6">
    <source>
        <dbReference type="PIRSR" id="PIRSR606118-50"/>
    </source>
</evidence>
<dbReference type="AlphaFoldDB" id="A0A8D6YEC0"/>
<evidence type="ECO:0000313" key="8">
    <source>
        <dbReference type="EMBL" id="CAE6737816.1"/>
    </source>
</evidence>
<dbReference type="RefSeq" id="WP_275548092.1">
    <property type="nucleotide sequence ID" value="NZ_HG992338.1"/>
</dbReference>
<evidence type="ECO:0000259" key="7">
    <source>
        <dbReference type="PROSITE" id="PS51736"/>
    </source>
</evidence>
<evidence type="ECO:0000256" key="1">
    <source>
        <dbReference type="ARBA" id="ARBA00009913"/>
    </source>
</evidence>
<dbReference type="GO" id="GO:0015074">
    <property type="term" value="P:DNA integration"/>
    <property type="evidence" value="ECO:0007669"/>
    <property type="project" value="UniProtKB-KW"/>
</dbReference>
<dbReference type="InterPro" id="IPR006118">
    <property type="entry name" value="Recombinase_CS"/>
</dbReference>
<feature type="domain" description="Resolvase/invertase-type recombinase catalytic" evidence="7">
    <location>
        <begin position="1"/>
        <end position="138"/>
    </location>
</feature>
<sequence>MLVGYMRVSSVDDRQTVDLQRDALVAAGVDHRHLHTDKASGARDDRPGLKACLDYLSAGDTLIVWKLDRLGRSLPHLLTIVTDLKARGIAFRSLTEAMDTTTPHGELLFSLFGALAQYERALTRERVMAGLAAAKRRGRQGGRPPMIDAETLERITAALDGGASKASVCRTFKVPRSTLLETLARIGWTPPARV</sequence>
<comment type="similarity">
    <text evidence="1">Belongs to the site-specific recombinase resolvase family.</text>
</comment>
<dbReference type="EMBL" id="HG992338">
    <property type="protein sequence ID" value="CAE6816721.1"/>
    <property type="molecule type" value="Genomic_DNA"/>
</dbReference>
<dbReference type="EMBL" id="HG992341">
    <property type="protein sequence ID" value="CAE6737816.1"/>
    <property type="molecule type" value="Genomic_DNA"/>
</dbReference>
<dbReference type="InterPro" id="IPR006119">
    <property type="entry name" value="Resolv_N"/>
</dbReference>
<dbReference type="CDD" id="cd03768">
    <property type="entry name" value="SR_ResInv"/>
    <property type="match status" value="1"/>
</dbReference>
<dbReference type="SMART" id="SM00857">
    <property type="entry name" value="Resolvase"/>
    <property type="match status" value="1"/>
</dbReference>
<organism evidence="8">
    <name type="scientific">Xanthomonas arboricola pv. corylina</name>
    <dbReference type="NCBI Taxonomy" id="487821"/>
    <lineage>
        <taxon>Bacteria</taxon>
        <taxon>Pseudomonadati</taxon>
        <taxon>Pseudomonadota</taxon>
        <taxon>Gammaproteobacteria</taxon>
        <taxon>Lysobacterales</taxon>
        <taxon>Lysobacteraceae</taxon>
        <taxon>Xanthomonas</taxon>
    </lineage>
</organism>
<dbReference type="FunFam" id="3.40.50.1390:FF:000001">
    <property type="entry name" value="DNA recombinase"/>
    <property type="match status" value="1"/>
</dbReference>